<evidence type="ECO:0000313" key="3">
    <source>
        <dbReference type="Proteomes" id="UP000509684"/>
    </source>
</evidence>
<proteinExistence type="predicted"/>
<protein>
    <submittedName>
        <fullName evidence="2">PIN domain-containing protein</fullName>
    </submittedName>
</protein>
<reference evidence="2 3" key="1">
    <citation type="journal article" date="2019" name="Microbiome">
        <title>Annotated bacterial chromosomes from frame-shift-corrected long-read metagenomic data.</title>
        <authorList>
            <person name="Arumugam K."/>
            <person name="Bagci C."/>
            <person name="Bessarab I."/>
            <person name="Beier S."/>
            <person name="Buchfink B."/>
            <person name="Gorska A."/>
            <person name="Qiu G."/>
            <person name="Huson D.H."/>
            <person name="Williams R.B.H."/>
        </authorList>
    </citation>
    <scope>NUCLEOTIDE SEQUENCE [LARGE SCALE GENOMIC DNA]</scope>
    <source>
        <strain evidence="2">SSA1</strain>
    </source>
</reference>
<evidence type="ECO:0000313" key="2">
    <source>
        <dbReference type="EMBL" id="QLH49691.1"/>
    </source>
</evidence>
<sequence length="133" mass="14916">MPKRTYIDANLLIAAFRGEGALGQRAIEILDDPDRALVASDAVRLEVLPKPRYEKRQQEIDFYDTVLDQAECLNWSTGTLYRAHDLAEKHGIAAMDAIHAAMALDAGVDEFVTAEQSTKPMFRVSELHMQSIR</sequence>
<dbReference type="Pfam" id="PF01850">
    <property type="entry name" value="PIN"/>
    <property type="match status" value="1"/>
</dbReference>
<feature type="domain" description="PIN" evidence="1">
    <location>
        <begin position="6"/>
        <end position="113"/>
    </location>
</feature>
<name>A0A7D5NBI3_9PROT</name>
<dbReference type="EMBL" id="CP058708">
    <property type="protein sequence ID" value="QLH49691.1"/>
    <property type="molecule type" value="Genomic_DNA"/>
</dbReference>
<dbReference type="InterPro" id="IPR002716">
    <property type="entry name" value="PIN_dom"/>
</dbReference>
<dbReference type="Gene3D" id="3.40.50.1010">
    <property type="entry name" value="5'-nuclease"/>
    <property type="match status" value="1"/>
</dbReference>
<dbReference type="InterPro" id="IPR029060">
    <property type="entry name" value="PIN-like_dom_sf"/>
</dbReference>
<evidence type="ECO:0000259" key="1">
    <source>
        <dbReference type="Pfam" id="PF01850"/>
    </source>
</evidence>
<dbReference type="AlphaFoldDB" id="A0A7D5NBI3"/>
<dbReference type="Proteomes" id="UP000509684">
    <property type="component" value="Chromosome"/>
</dbReference>
<dbReference type="SUPFAM" id="SSF88723">
    <property type="entry name" value="PIN domain-like"/>
    <property type="match status" value="1"/>
</dbReference>
<organism evidence="2 3">
    <name type="scientific">Candidatus Accumulibacter cognatus</name>
    <dbReference type="NCBI Taxonomy" id="2954383"/>
    <lineage>
        <taxon>Bacteria</taxon>
        <taxon>Pseudomonadati</taxon>
        <taxon>Pseudomonadota</taxon>
        <taxon>Betaproteobacteria</taxon>
        <taxon>Candidatus Accumulibacter</taxon>
    </lineage>
</organism>
<dbReference type="KEGG" id="acog:HWD57_07785"/>
<accession>A0A7D5NBI3</accession>
<gene>
    <name evidence="2" type="ORF">HWD57_07785</name>
</gene>